<gene>
    <name evidence="7" type="ORF">AFL01nite_10120</name>
</gene>
<dbReference type="Proteomes" id="UP000321769">
    <property type="component" value="Unassembled WGS sequence"/>
</dbReference>
<evidence type="ECO:0000313" key="7">
    <source>
        <dbReference type="EMBL" id="GEO88685.1"/>
    </source>
</evidence>
<keyword evidence="3" id="KW-1003">Cell membrane</keyword>
<dbReference type="PANTHER" id="PTHR37316">
    <property type="entry name" value="TEICHOIC ACID GLYCEROL-PHOSPHATE PRIMASE"/>
    <property type="match status" value="1"/>
</dbReference>
<dbReference type="AlphaFoldDB" id="A0A512HTE7"/>
<dbReference type="PANTHER" id="PTHR37316:SF3">
    <property type="entry name" value="TEICHOIC ACID GLYCEROL-PHOSPHATE TRANSFERASE"/>
    <property type="match status" value="1"/>
</dbReference>
<reference evidence="7 8" key="1">
    <citation type="submission" date="2019-07" db="EMBL/GenBank/DDBJ databases">
        <title>Whole genome shotgun sequence of Aeromicrobium flavum NBRC 107625.</title>
        <authorList>
            <person name="Hosoyama A."/>
            <person name="Uohara A."/>
            <person name="Ohji S."/>
            <person name="Ichikawa N."/>
        </authorList>
    </citation>
    <scope>NUCLEOTIDE SEQUENCE [LARGE SCALE GENOMIC DNA]</scope>
    <source>
        <strain evidence="7 8">NBRC 107625</strain>
    </source>
</reference>
<evidence type="ECO:0000313" key="8">
    <source>
        <dbReference type="Proteomes" id="UP000321769"/>
    </source>
</evidence>
<name>A0A512HTE7_9ACTN</name>
<proteinExistence type="inferred from homology"/>
<comment type="caution">
    <text evidence="7">The sequence shown here is derived from an EMBL/GenBank/DDBJ whole genome shotgun (WGS) entry which is preliminary data.</text>
</comment>
<comment type="similarity">
    <text evidence="2">Belongs to the CDP-glycerol glycerophosphotransferase family.</text>
</comment>
<evidence type="ECO:0000256" key="1">
    <source>
        <dbReference type="ARBA" id="ARBA00004202"/>
    </source>
</evidence>
<dbReference type="GO" id="GO:0047355">
    <property type="term" value="F:CDP-glycerol glycerophosphotransferase activity"/>
    <property type="evidence" value="ECO:0007669"/>
    <property type="project" value="InterPro"/>
</dbReference>
<keyword evidence="4" id="KW-0808">Transferase</keyword>
<dbReference type="GO" id="GO:0005886">
    <property type="term" value="C:plasma membrane"/>
    <property type="evidence" value="ECO:0007669"/>
    <property type="project" value="UniProtKB-SubCell"/>
</dbReference>
<dbReference type="SUPFAM" id="SSF53756">
    <property type="entry name" value="UDP-Glycosyltransferase/glycogen phosphorylase"/>
    <property type="match status" value="2"/>
</dbReference>
<comment type="subcellular location">
    <subcellularLocation>
        <location evidence="1">Cell membrane</location>
        <topology evidence="1">Peripheral membrane protein</topology>
    </subcellularLocation>
</comment>
<keyword evidence="8" id="KW-1185">Reference proteome</keyword>
<dbReference type="InterPro" id="IPR051612">
    <property type="entry name" value="Teichoic_Acid_Biosynth"/>
</dbReference>
<dbReference type="InterPro" id="IPR043148">
    <property type="entry name" value="TagF_C"/>
</dbReference>
<evidence type="ECO:0000256" key="4">
    <source>
        <dbReference type="ARBA" id="ARBA00022679"/>
    </source>
</evidence>
<evidence type="ECO:0000256" key="6">
    <source>
        <dbReference type="ARBA" id="ARBA00023136"/>
    </source>
</evidence>
<accession>A0A512HTE7</accession>
<keyword evidence="6" id="KW-0472">Membrane</keyword>
<keyword evidence="5" id="KW-0777">Teichoic acid biosynthesis</keyword>
<protein>
    <submittedName>
        <fullName evidence="7">Uncharacterized protein</fullName>
    </submittedName>
</protein>
<dbReference type="InterPro" id="IPR007554">
    <property type="entry name" value="Glycerophosphate_synth"/>
</dbReference>
<dbReference type="Gene3D" id="3.40.50.11820">
    <property type="match status" value="2"/>
</dbReference>
<dbReference type="GO" id="GO:0019350">
    <property type="term" value="P:teichoic acid biosynthetic process"/>
    <property type="evidence" value="ECO:0007669"/>
    <property type="project" value="UniProtKB-KW"/>
</dbReference>
<evidence type="ECO:0000256" key="5">
    <source>
        <dbReference type="ARBA" id="ARBA00022944"/>
    </source>
</evidence>
<evidence type="ECO:0000256" key="2">
    <source>
        <dbReference type="ARBA" id="ARBA00010488"/>
    </source>
</evidence>
<sequence>MPDVGRVRRRVVALVPAAAKERLRRALGRAPAPSPHAELVVRHEGGRIVYTGELHEPLRAVALVVRPASRLGQVCLRLEQAPDRRFGFTLDPVALWEAGGRAAGRFDLFIEVERSGGKRSEVRLGRFVRTDTSAAMSFLEIEGAASPFGEQVHAWSHVTDQGNVSVRYAAEPIRRFEVEGTRLDVGPGGIAADLVLKTFSRPARDIRLSLQWRFSGTTQEIPVRVEPLDATAGFGLHEYRIGFDIMPPAVDDAEREGIIDPHLIMELDGFELPVRVPFAEKSFARFRLRDLPVPTTGGGHVDQWVPYLTFRAKRLAFWSERFTVENHRYLRRIERWAWLLAPLRPFSGIWLVGEVPYKAQDNGFALFRWIRRHHPDRRAYYVIDADSPDREKVEPFGHVVTARSRDHIRYTALASRFVGSHHAEYLHASRSPRLARHARGLRVFLQHGVTGMKNVRLNYGRLHMQEMPPDRVVVNSAAERQIFIEDLDFFPSQVAVTGFARYDSLFEGEPQVRRRLLVMPTWRDWLTSRESVLSSTYLANWLEFLNDPQIQGLQRDGVEILMVMHPNLRALVDDLPLEGISIAPRDADVQELIRTSAALVTDYSSVAWDAAFLRRPVFFFRFDDAVLTGARTPFVDAATALPGPIAHRAADLAREVAGSAASGFVMADEYAGRAATYLELPPTGYAERNYEMVRTADGLSTRLLRLRNARPVRDAFKRFRAGPHYYRVMSLMFRFGSLLPRRDIAVFESDRGGAYGGSPRALFERLHERGTSLDLWYVNNSTLRVPPGAHKVFRLTPRYFWTLSRARYWVFNQNVHDLCRRPRGTHYLQTWHGTPLKRMQNDVPVMHGRADDYHQKAQELVERWSSLVSPSEYATQAFRSAFGFTGPIIESGYPGNDVFHTEVGRRRARETRLRLGLPEDRTVVLYAPTFRDDGRAAGAKGAWSHDMALDLGRFAERLGSDVTLLVRLHPLVKFTWPKDLDASIVNVSKYPDTQDLLLVADALITDYSSIMFDYAQRQRPIISYVYDLEHYRDDLRGFYVDLEEIAPGPVVRTSDEVIDAIASLPDVEARYAGRLAAFRDRFGSLEDGHASDRVIDAVFTETERGTAPTP</sequence>
<evidence type="ECO:0000256" key="3">
    <source>
        <dbReference type="ARBA" id="ARBA00022475"/>
    </source>
</evidence>
<dbReference type="EMBL" id="BJZQ01000003">
    <property type="protein sequence ID" value="GEO88685.1"/>
    <property type="molecule type" value="Genomic_DNA"/>
</dbReference>
<dbReference type="Gene3D" id="3.40.50.12580">
    <property type="match status" value="2"/>
</dbReference>
<dbReference type="Pfam" id="PF04464">
    <property type="entry name" value="Glyphos_transf"/>
    <property type="match status" value="2"/>
</dbReference>
<dbReference type="InterPro" id="IPR043149">
    <property type="entry name" value="TagF_N"/>
</dbReference>
<organism evidence="7 8">
    <name type="scientific">Aeromicrobium flavum</name>
    <dbReference type="NCBI Taxonomy" id="416568"/>
    <lineage>
        <taxon>Bacteria</taxon>
        <taxon>Bacillati</taxon>
        <taxon>Actinomycetota</taxon>
        <taxon>Actinomycetes</taxon>
        <taxon>Propionibacteriales</taxon>
        <taxon>Nocardioidaceae</taxon>
        <taxon>Aeromicrobium</taxon>
    </lineage>
</organism>